<name>A0AC11E3E0_SHEEP</name>
<organism evidence="1">
    <name type="scientific">Ovis aries</name>
    <name type="common">Sheep</name>
    <dbReference type="NCBI Taxonomy" id="9940"/>
    <lineage>
        <taxon>Eukaryota</taxon>
        <taxon>Metazoa</taxon>
        <taxon>Chordata</taxon>
        <taxon>Craniata</taxon>
        <taxon>Vertebrata</taxon>
        <taxon>Euteleostomi</taxon>
        <taxon>Mammalia</taxon>
        <taxon>Eutheria</taxon>
        <taxon>Laurasiatheria</taxon>
        <taxon>Artiodactyla</taxon>
        <taxon>Ruminantia</taxon>
        <taxon>Pecora</taxon>
        <taxon>Bovidae</taxon>
        <taxon>Caprinae</taxon>
        <taxon>Ovis</taxon>
    </lineage>
</organism>
<protein>
    <submittedName>
        <fullName evidence="1">Interleukin 17B</fullName>
    </submittedName>
</protein>
<reference evidence="1" key="3">
    <citation type="submission" date="2025-09" db="UniProtKB">
        <authorList>
            <consortium name="Ensembl"/>
        </authorList>
    </citation>
    <scope>IDENTIFICATION</scope>
</reference>
<reference evidence="1" key="2">
    <citation type="submission" date="2025-08" db="UniProtKB">
        <authorList>
            <consortium name="Ensembl"/>
        </authorList>
    </citation>
    <scope>IDENTIFICATION</scope>
</reference>
<evidence type="ECO:0000313" key="1">
    <source>
        <dbReference type="Ensembl" id="ENSOARP00020053117.1"/>
    </source>
</evidence>
<sequence>MDWPHNLLFLLTISIFLGLGQPRNPKGKRKGPGRPGTLAPGPHQLPLDLVSRAKPYARMEEYERNLGEMVAQLRNSSEPARRKCEVDLQLWLSNKRSLSPWGYSINHDPGRIPADLPEAQCLCLGCVNPFTMQEDRSMFSRRKEDASVTTRETSTAALKPSPRLCPALPHELLHDLLH</sequence>
<accession>A0AC11E3E0</accession>
<proteinExistence type="predicted"/>
<gene>
    <name evidence="1" type="primary">IL17B</name>
</gene>
<reference evidence="1" key="1">
    <citation type="submission" date="2020-11" db="EMBL/GenBank/DDBJ databases">
        <authorList>
            <person name="Davenport K.M."/>
            <person name="Bickhart D.M."/>
            <person name="Smith T.P.L."/>
            <person name="Murdoch B.M."/>
            <person name="Rosen B.D."/>
        </authorList>
    </citation>
    <scope>NUCLEOTIDE SEQUENCE [LARGE SCALE GENOMIC DNA]</scope>
    <source>
        <strain evidence="1">OAR_USU_Benz2616</strain>
    </source>
</reference>
<dbReference type="Ensembl" id="ENSOART00020069920.1">
    <property type="protein sequence ID" value="ENSOARP00020053117.1"/>
    <property type="gene ID" value="ENSOARG00020009839.2"/>
</dbReference>